<evidence type="ECO:0000256" key="3">
    <source>
        <dbReference type="ARBA" id="ARBA00022741"/>
    </source>
</evidence>
<protein>
    <submittedName>
        <fullName evidence="9">Glutamyl-Q tRNA(Asp) synthetase</fullName>
        <ecNumber evidence="9">6.1.1.-</ecNumber>
    </submittedName>
</protein>
<comment type="similarity">
    <text evidence="7">Belongs to the class-I aminoacyl-tRNA synthetase family.</text>
</comment>
<sequence>MNSKTARLRFAPSPNGYLHLGHAYSALVNKHIADELNGELILRMENIDTIRCTTEFENAIVEDLSWLECDFQKPFRRQSEHFSDYRKAFNELEKLGLVYPAFLTRGEVKEIIAEAERKGKNWPRDPDGVPLYPTDERSLSPVKAKKMIAEGVPYSWRLNMDLARRFLNKELFWYEFKGHETGKIIARPELWGDVIIARKDIPTSYHLSVVVDDALQKISHVVRGADLFQATSVHRLLQEILGYKPPLYYHHPLVLGRDGHKLSKSSKDTSLRSLREHGLSLQDILAILPEI</sequence>
<dbReference type="NCBIfam" id="NF004315">
    <property type="entry name" value="PRK05710.1-4"/>
    <property type="match status" value="1"/>
</dbReference>
<dbReference type="STRING" id="1686310.BBC0244_020790"/>
<keyword evidence="1 7" id="KW-0436">Ligase</keyword>
<dbReference type="SUPFAM" id="SSF52374">
    <property type="entry name" value="Nucleotidylyl transferase"/>
    <property type="match status" value="1"/>
</dbReference>
<evidence type="ECO:0000313" key="10">
    <source>
        <dbReference type="Proteomes" id="UP000189632"/>
    </source>
</evidence>
<proteinExistence type="inferred from homology"/>
<dbReference type="Pfam" id="PF00749">
    <property type="entry name" value="tRNA-synt_1c"/>
    <property type="match status" value="1"/>
</dbReference>
<dbReference type="PROSITE" id="PS00178">
    <property type="entry name" value="AA_TRNA_LIGASE_I"/>
    <property type="match status" value="1"/>
</dbReference>
<evidence type="ECO:0000313" key="9">
    <source>
        <dbReference type="EMBL" id="AQT48291.1"/>
    </source>
</evidence>
<dbReference type="PRINTS" id="PR00987">
    <property type="entry name" value="TRNASYNTHGLU"/>
</dbReference>
<dbReference type="GO" id="GO:0006424">
    <property type="term" value="P:glutamyl-tRNA aminoacylation"/>
    <property type="evidence" value="ECO:0007669"/>
    <property type="project" value="TreeGrafter"/>
</dbReference>
<dbReference type="GO" id="GO:0005829">
    <property type="term" value="C:cytosol"/>
    <property type="evidence" value="ECO:0007669"/>
    <property type="project" value="TreeGrafter"/>
</dbReference>
<evidence type="ECO:0000259" key="8">
    <source>
        <dbReference type="Pfam" id="PF00749"/>
    </source>
</evidence>
<dbReference type="InterPro" id="IPR049940">
    <property type="entry name" value="GluQ/Sye"/>
</dbReference>
<dbReference type="InterPro" id="IPR001412">
    <property type="entry name" value="aa-tRNA-synth_I_CS"/>
</dbReference>
<dbReference type="GO" id="GO:0005524">
    <property type="term" value="F:ATP binding"/>
    <property type="evidence" value="ECO:0007669"/>
    <property type="project" value="UniProtKB-KW"/>
</dbReference>
<evidence type="ECO:0000256" key="2">
    <source>
        <dbReference type="ARBA" id="ARBA00022723"/>
    </source>
</evidence>
<accession>A0A1U9MKW3</accession>
<keyword evidence="5 7" id="KW-0067">ATP-binding</keyword>
<gene>
    <name evidence="9" type="ORF">BBC0122_022200</name>
</gene>
<keyword evidence="4" id="KW-0862">Zinc</keyword>
<feature type="domain" description="Glutamyl/glutaminyl-tRNA synthetase class Ib catalytic" evidence="8">
    <location>
        <begin position="7"/>
        <end position="272"/>
    </location>
</feature>
<keyword evidence="7" id="KW-0648">Protein biosynthesis</keyword>
<dbReference type="PANTHER" id="PTHR43311:SF1">
    <property type="entry name" value="GLUTAMYL-Q TRNA(ASP) SYNTHETASE"/>
    <property type="match status" value="1"/>
</dbReference>
<evidence type="ECO:0000256" key="1">
    <source>
        <dbReference type="ARBA" id="ARBA00022598"/>
    </source>
</evidence>
<keyword evidence="2" id="KW-0479">Metal-binding</keyword>
<evidence type="ECO:0000256" key="4">
    <source>
        <dbReference type="ARBA" id="ARBA00022833"/>
    </source>
</evidence>
<dbReference type="EMBL" id="CP015625">
    <property type="protein sequence ID" value="AQT48291.1"/>
    <property type="molecule type" value="Genomic_DNA"/>
</dbReference>
<keyword evidence="10" id="KW-1185">Reference proteome</keyword>
<dbReference type="EC" id="6.1.1.-" evidence="9"/>
<dbReference type="InterPro" id="IPR020058">
    <property type="entry name" value="Glu/Gln-tRNA-synth_Ib_cat-dom"/>
</dbReference>
<dbReference type="GO" id="GO:0004818">
    <property type="term" value="F:glutamate-tRNA ligase activity"/>
    <property type="evidence" value="ECO:0007669"/>
    <property type="project" value="TreeGrafter"/>
</dbReference>
<evidence type="ECO:0000256" key="5">
    <source>
        <dbReference type="ARBA" id="ARBA00022840"/>
    </source>
</evidence>
<organism evidence="9 10">
    <name type="scientific">Bartonella choladocola</name>
    <dbReference type="NCBI Taxonomy" id="2750995"/>
    <lineage>
        <taxon>Bacteria</taxon>
        <taxon>Pseudomonadati</taxon>
        <taxon>Pseudomonadota</taxon>
        <taxon>Alphaproteobacteria</taxon>
        <taxon>Hyphomicrobiales</taxon>
        <taxon>Bartonellaceae</taxon>
        <taxon>Bartonella</taxon>
    </lineage>
</organism>
<evidence type="ECO:0000256" key="6">
    <source>
        <dbReference type="ARBA" id="ARBA00023146"/>
    </source>
</evidence>
<dbReference type="Proteomes" id="UP000189632">
    <property type="component" value="Chromosome"/>
</dbReference>
<dbReference type="InterPro" id="IPR000924">
    <property type="entry name" value="Glu/Gln-tRNA-synth"/>
</dbReference>
<evidence type="ECO:0000256" key="7">
    <source>
        <dbReference type="RuleBase" id="RU363037"/>
    </source>
</evidence>
<dbReference type="AlphaFoldDB" id="A0A1U9MKW3"/>
<dbReference type="Gene3D" id="3.40.50.620">
    <property type="entry name" value="HUPs"/>
    <property type="match status" value="1"/>
</dbReference>
<reference evidence="9 10" key="1">
    <citation type="submission" date="2016-11" db="EMBL/GenBank/DDBJ databases">
        <title>Comparative genomics of Bartonella apis.</title>
        <authorList>
            <person name="Engel P."/>
        </authorList>
    </citation>
    <scope>NUCLEOTIDE SEQUENCE [LARGE SCALE GENOMIC DNA]</scope>
    <source>
        <strain evidence="9 10">BBC0122</strain>
    </source>
</reference>
<dbReference type="KEGG" id="bapi:BBC0122_022200"/>
<keyword evidence="3 7" id="KW-0547">Nucleotide-binding</keyword>
<name>A0A1U9MKW3_9HYPH</name>
<dbReference type="PANTHER" id="PTHR43311">
    <property type="entry name" value="GLUTAMATE--TRNA LIGASE"/>
    <property type="match status" value="1"/>
</dbReference>
<dbReference type="InterPro" id="IPR014729">
    <property type="entry name" value="Rossmann-like_a/b/a_fold"/>
</dbReference>
<keyword evidence="6 7" id="KW-0030">Aminoacyl-tRNA synthetase</keyword>